<dbReference type="Proteomes" id="UP000242133">
    <property type="component" value="Unassembled WGS sequence"/>
</dbReference>
<reference evidence="2 3" key="1">
    <citation type="submission" date="2018-03" db="EMBL/GenBank/DDBJ databases">
        <title>Genomic Encyclopedia of Archaeal and Bacterial Type Strains, Phase II (KMG-II): from individual species to whole genera.</title>
        <authorList>
            <person name="Goeker M."/>
        </authorList>
    </citation>
    <scope>NUCLEOTIDE SEQUENCE [LARGE SCALE GENOMIC DNA]</scope>
    <source>
        <strain evidence="2 3">DSM 17586</strain>
    </source>
</reference>
<dbReference type="EMBL" id="PYGI01000003">
    <property type="protein sequence ID" value="PSL15796.1"/>
    <property type="molecule type" value="Genomic_DNA"/>
</dbReference>
<dbReference type="PANTHER" id="PTHR36836">
    <property type="entry name" value="COLANIC ACID BIOSYNTHESIS PROTEIN WCAK"/>
    <property type="match status" value="1"/>
</dbReference>
<dbReference type="PANTHER" id="PTHR36836:SF1">
    <property type="entry name" value="COLANIC ACID BIOSYNTHESIS PROTEIN WCAK"/>
    <property type="match status" value="1"/>
</dbReference>
<organism evidence="2 3">
    <name type="scientific">Marinobacterium halophilum</name>
    <dbReference type="NCBI Taxonomy" id="267374"/>
    <lineage>
        <taxon>Bacteria</taxon>
        <taxon>Pseudomonadati</taxon>
        <taxon>Pseudomonadota</taxon>
        <taxon>Gammaproteobacteria</taxon>
        <taxon>Oceanospirillales</taxon>
        <taxon>Oceanospirillaceae</taxon>
        <taxon>Marinobacterium</taxon>
    </lineage>
</organism>
<evidence type="ECO:0000313" key="3">
    <source>
        <dbReference type="Proteomes" id="UP000242133"/>
    </source>
</evidence>
<sequence>MKSKKKALFIDAYSSSHVGNDVLLDSSAQLLYRIWPEIELHVQAQVPESFGETVKIPGITKTMLSDIPQGGSTISKIFWLLRITVFMLVQCLNAVTFKLPPHWLALPGIRRNAMKDIHNADLVISIGGEMINDSFRKTLPMYMFMFWLASRFGKKVIIFPQSIGPLRRRWARWLVAKVLSRCTVVIARDKPSHDELLSLGLSGAQACFCPDVGVAQPQASREEAEQALRELGVNLDDKKVWIGVIVSSWVEEGIASRNYLDVLADSLLEMAEQNDLGVVFMPANMPVYGNDSSDYDAAKRVISAVECKVACYILKPAVYSARRYKAMTARMDMVISTRMHASILSTMAGTPTITINTQRKLLGYMSNIGQADLSIDIADLTAEKLVGCQKRCINDAEAIRQQLFDVRDSIEEQLFKFGEELKSITGK</sequence>
<evidence type="ECO:0000313" key="2">
    <source>
        <dbReference type="EMBL" id="PSL15796.1"/>
    </source>
</evidence>
<dbReference type="OrthoDB" id="1814359at2"/>
<evidence type="ECO:0000259" key="1">
    <source>
        <dbReference type="Pfam" id="PF04230"/>
    </source>
</evidence>
<gene>
    <name evidence="2" type="ORF">CLV44_10377</name>
</gene>
<accession>A0A2P8F271</accession>
<dbReference type="Pfam" id="PF04230">
    <property type="entry name" value="PS_pyruv_trans"/>
    <property type="match status" value="1"/>
</dbReference>
<dbReference type="RefSeq" id="WP_106590620.1">
    <property type="nucleotide sequence ID" value="NZ_PYGI01000003.1"/>
</dbReference>
<keyword evidence="3" id="KW-1185">Reference proteome</keyword>
<dbReference type="GO" id="GO:0016740">
    <property type="term" value="F:transferase activity"/>
    <property type="evidence" value="ECO:0007669"/>
    <property type="project" value="UniProtKB-KW"/>
</dbReference>
<name>A0A2P8F271_9GAMM</name>
<comment type="caution">
    <text evidence="2">The sequence shown here is derived from an EMBL/GenBank/DDBJ whole genome shotgun (WGS) entry which is preliminary data.</text>
</comment>
<keyword evidence="2" id="KW-0808">Transferase</keyword>
<protein>
    <submittedName>
        <fullName evidence="2">Polysaccharide pyruvyl transferase WcaK-like protein</fullName>
    </submittedName>
</protein>
<dbReference type="InterPro" id="IPR007345">
    <property type="entry name" value="Polysacch_pyruvyl_Trfase"/>
</dbReference>
<feature type="domain" description="Polysaccharide pyruvyl transferase" evidence="1">
    <location>
        <begin position="18"/>
        <end position="357"/>
    </location>
</feature>
<proteinExistence type="predicted"/>
<dbReference type="AlphaFoldDB" id="A0A2P8F271"/>